<name>A0ABD1NV66_9LAMI</name>
<comment type="caution">
    <text evidence="2">The sequence shown here is derived from an EMBL/GenBank/DDBJ whole genome shotgun (WGS) entry which is preliminary data.</text>
</comment>
<feature type="signal peptide" evidence="1">
    <location>
        <begin position="1"/>
        <end position="26"/>
    </location>
</feature>
<dbReference type="Proteomes" id="UP001604277">
    <property type="component" value="Unassembled WGS sequence"/>
</dbReference>
<keyword evidence="1" id="KW-0732">Signal</keyword>
<reference evidence="4" key="1">
    <citation type="submission" date="2024-07" db="EMBL/GenBank/DDBJ databases">
        <title>Two chromosome-level genome assemblies of Korean endemic species Abeliophyllum distichum and Forsythia ovata (Oleaceae).</title>
        <authorList>
            <person name="Jang H."/>
        </authorList>
    </citation>
    <scope>NUCLEOTIDE SEQUENCE [LARGE SCALE GENOMIC DNA]</scope>
</reference>
<evidence type="ECO:0000313" key="2">
    <source>
        <dbReference type="EMBL" id="KAL2455508.1"/>
    </source>
</evidence>
<evidence type="ECO:0000256" key="1">
    <source>
        <dbReference type="SAM" id="SignalP"/>
    </source>
</evidence>
<evidence type="ECO:0000313" key="3">
    <source>
        <dbReference type="EMBL" id="KAL2473115.1"/>
    </source>
</evidence>
<protein>
    <submittedName>
        <fullName evidence="2">UDP-glycosyltransferase 13</fullName>
    </submittedName>
</protein>
<feature type="chain" id="PRO_5044723382" evidence="1">
    <location>
        <begin position="27"/>
        <end position="133"/>
    </location>
</feature>
<dbReference type="EMBL" id="JBFOLJ010000111">
    <property type="protein sequence ID" value="KAL2455508.1"/>
    <property type="molecule type" value="Genomic_DNA"/>
</dbReference>
<evidence type="ECO:0000313" key="4">
    <source>
        <dbReference type="Proteomes" id="UP001604277"/>
    </source>
</evidence>
<keyword evidence="4" id="KW-1185">Reference proteome</keyword>
<sequence>MGHLMPFLCLAAMLATRNCTVTVVAAQPTVSAVESDQLSSFFATHQNIKCLEFQLLPYNPTTDIHPFFARFIAISNSVHLLHSNSVHLLHPLLSNTSPPLFAFITDFTIANSVCKITIDLSIPTYSSLSEQCL</sequence>
<dbReference type="AlphaFoldDB" id="A0ABD1NV66"/>
<proteinExistence type="predicted"/>
<accession>A0ABD1NV66</accession>
<dbReference type="SUPFAM" id="SSF53756">
    <property type="entry name" value="UDP-Glycosyltransferase/glycogen phosphorylase"/>
    <property type="match status" value="1"/>
</dbReference>
<dbReference type="Gene3D" id="3.40.50.2000">
    <property type="entry name" value="Glycogen Phosphorylase B"/>
    <property type="match status" value="1"/>
</dbReference>
<dbReference type="EMBL" id="JBFOLJ010000015">
    <property type="protein sequence ID" value="KAL2473115.1"/>
    <property type="molecule type" value="Genomic_DNA"/>
</dbReference>
<reference evidence="2" key="2">
    <citation type="submission" date="2024-07" db="EMBL/GenBank/DDBJ databases">
        <title>Two chromosome-level genome assemblies of Korean endemic species Abeliophyllum distichum and Forsythia ovata (Oleaceae).</title>
        <authorList>
            <person name="Mun J.H."/>
        </authorList>
    </citation>
    <scope>NUCLEOTIDE SEQUENCE</scope>
    <source>
        <strain evidence="2">KNKB202402200001</strain>
        <tissue evidence="2">Leaf</tissue>
    </source>
</reference>
<organism evidence="2 4">
    <name type="scientific">Forsythia ovata</name>
    <dbReference type="NCBI Taxonomy" id="205694"/>
    <lineage>
        <taxon>Eukaryota</taxon>
        <taxon>Viridiplantae</taxon>
        <taxon>Streptophyta</taxon>
        <taxon>Embryophyta</taxon>
        <taxon>Tracheophyta</taxon>
        <taxon>Spermatophyta</taxon>
        <taxon>Magnoliopsida</taxon>
        <taxon>eudicotyledons</taxon>
        <taxon>Gunneridae</taxon>
        <taxon>Pentapetalae</taxon>
        <taxon>asterids</taxon>
        <taxon>lamiids</taxon>
        <taxon>Lamiales</taxon>
        <taxon>Oleaceae</taxon>
        <taxon>Forsythieae</taxon>
        <taxon>Forsythia</taxon>
    </lineage>
</organism>
<gene>
    <name evidence="3" type="ORF">Fot_48851</name>
    <name evidence="2" type="ORF">Fot_57481</name>
</gene>